<evidence type="ECO:0000313" key="3">
    <source>
        <dbReference type="Proteomes" id="UP000823617"/>
    </source>
</evidence>
<name>A0A9D9HLN7_9BACT</name>
<proteinExistence type="predicted"/>
<dbReference type="Gene3D" id="1.20.1600.10">
    <property type="entry name" value="Outer membrane efflux proteins (OEP)"/>
    <property type="match status" value="1"/>
</dbReference>
<dbReference type="Proteomes" id="UP000823617">
    <property type="component" value="Unassembled WGS sequence"/>
</dbReference>
<dbReference type="EMBL" id="JADIMK010000073">
    <property type="protein sequence ID" value="MBO8456135.1"/>
    <property type="molecule type" value="Genomic_DNA"/>
</dbReference>
<evidence type="ECO:0000313" key="2">
    <source>
        <dbReference type="EMBL" id="MBO8456135.1"/>
    </source>
</evidence>
<keyword evidence="1" id="KW-0732">Signal</keyword>
<comment type="caution">
    <text evidence="2">The sequence shown here is derived from an EMBL/GenBank/DDBJ whole genome shotgun (WGS) entry which is preliminary data.</text>
</comment>
<sequence length="105" mass="11430">MSRIKGLTVLCCVVLCSRITCAGQTVMGIDELFRLADENSTSIRSYETGAESADEALKAAKAQRLPEIGISVSASYLGNGRLWDRDFTSGMKIDIPHFPVRGCCR</sequence>
<organism evidence="2 3">
    <name type="scientific">Candidatus Cryptobacteroides intestinigallinarum</name>
    <dbReference type="NCBI Taxonomy" id="2840767"/>
    <lineage>
        <taxon>Bacteria</taxon>
        <taxon>Pseudomonadati</taxon>
        <taxon>Bacteroidota</taxon>
        <taxon>Bacteroidia</taxon>
        <taxon>Bacteroidales</taxon>
        <taxon>Candidatus Cryptobacteroides</taxon>
    </lineage>
</organism>
<dbReference type="GO" id="GO:0015562">
    <property type="term" value="F:efflux transmembrane transporter activity"/>
    <property type="evidence" value="ECO:0007669"/>
    <property type="project" value="InterPro"/>
</dbReference>
<reference evidence="2" key="1">
    <citation type="submission" date="2020-10" db="EMBL/GenBank/DDBJ databases">
        <authorList>
            <person name="Gilroy R."/>
        </authorList>
    </citation>
    <scope>NUCLEOTIDE SEQUENCE</scope>
    <source>
        <strain evidence="2">B1-3475</strain>
    </source>
</reference>
<evidence type="ECO:0000256" key="1">
    <source>
        <dbReference type="SAM" id="SignalP"/>
    </source>
</evidence>
<feature type="signal peptide" evidence="1">
    <location>
        <begin position="1"/>
        <end position="22"/>
    </location>
</feature>
<reference evidence="2" key="2">
    <citation type="journal article" date="2021" name="PeerJ">
        <title>Extensive microbial diversity within the chicken gut microbiome revealed by metagenomics and culture.</title>
        <authorList>
            <person name="Gilroy R."/>
            <person name="Ravi A."/>
            <person name="Getino M."/>
            <person name="Pursley I."/>
            <person name="Horton D.L."/>
            <person name="Alikhan N.F."/>
            <person name="Baker D."/>
            <person name="Gharbi K."/>
            <person name="Hall N."/>
            <person name="Watson M."/>
            <person name="Adriaenssens E.M."/>
            <person name="Foster-Nyarko E."/>
            <person name="Jarju S."/>
            <person name="Secka A."/>
            <person name="Antonio M."/>
            <person name="Oren A."/>
            <person name="Chaudhuri R.R."/>
            <person name="La Ragione R."/>
            <person name="Hildebrand F."/>
            <person name="Pallen M.J."/>
        </authorList>
    </citation>
    <scope>NUCLEOTIDE SEQUENCE</scope>
    <source>
        <strain evidence="2">B1-3475</strain>
    </source>
</reference>
<accession>A0A9D9HLN7</accession>
<dbReference type="SUPFAM" id="SSF56954">
    <property type="entry name" value="Outer membrane efflux proteins (OEP)"/>
    <property type="match status" value="1"/>
</dbReference>
<feature type="chain" id="PRO_5038605994" evidence="1">
    <location>
        <begin position="23"/>
        <end position="105"/>
    </location>
</feature>
<gene>
    <name evidence="2" type="ORF">IAC08_07010</name>
</gene>
<dbReference type="AlphaFoldDB" id="A0A9D9HLN7"/>
<protein>
    <submittedName>
        <fullName evidence="2">TolC family protein</fullName>
    </submittedName>
</protein>